<protein>
    <recommendedName>
        <fullName evidence="5">Lipoprotein</fullName>
    </recommendedName>
</protein>
<feature type="region of interest" description="Disordered" evidence="1">
    <location>
        <begin position="24"/>
        <end position="100"/>
    </location>
</feature>
<name>A0A917BZC5_9HYPH</name>
<evidence type="ECO:0000313" key="4">
    <source>
        <dbReference type="Proteomes" id="UP000606044"/>
    </source>
</evidence>
<dbReference type="RefSeq" id="WP_188578074.1">
    <property type="nucleotide sequence ID" value="NZ_BMCT01000002.1"/>
</dbReference>
<gene>
    <name evidence="3" type="ORF">GCM10007301_20440</name>
</gene>
<organism evidence="3 4">
    <name type="scientific">Azorhizobium oxalatiphilum</name>
    <dbReference type="NCBI Taxonomy" id="980631"/>
    <lineage>
        <taxon>Bacteria</taxon>
        <taxon>Pseudomonadati</taxon>
        <taxon>Pseudomonadota</taxon>
        <taxon>Alphaproteobacteria</taxon>
        <taxon>Hyphomicrobiales</taxon>
        <taxon>Xanthobacteraceae</taxon>
        <taxon>Azorhizobium</taxon>
    </lineage>
</organism>
<dbReference type="EMBL" id="BMCT01000002">
    <property type="protein sequence ID" value="GGF60602.1"/>
    <property type="molecule type" value="Genomic_DNA"/>
</dbReference>
<keyword evidence="2" id="KW-0732">Signal</keyword>
<dbReference type="Proteomes" id="UP000606044">
    <property type="component" value="Unassembled WGS sequence"/>
</dbReference>
<evidence type="ECO:0000256" key="2">
    <source>
        <dbReference type="SAM" id="SignalP"/>
    </source>
</evidence>
<proteinExistence type="predicted"/>
<dbReference type="AlphaFoldDB" id="A0A917BZC5"/>
<reference evidence="3" key="2">
    <citation type="submission" date="2020-09" db="EMBL/GenBank/DDBJ databases">
        <authorList>
            <person name="Sun Q."/>
            <person name="Sedlacek I."/>
        </authorList>
    </citation>
    <scope>NUCLEOTIDE SEQUENCE</scope>
    <source>
        <strain evidence="3">CCM 7897</strain>
    </source>
</reference>
<feature type="chain" id="PRO_5038123827" description="Lipoprotein" evidence="2">
    <location>
        <begin position="27"/>
        <end position="100"/>
    </location>
</feature>
<sequence>MMFKVHSLFACGLLAGALAAPLPASAQTGNSQRPPDAPGPTVPGPRPGENLSDQLRRNDGVIPPAQNLDPEIRKTPTDTGTTPVIPPPGTPGGDNSLQPK</sequence>
<comment type="caution">
    <text evidence="3">The sequence shown here is derived from an EMBL/GenBank/DDBJ whole genome shotgun (WGS) entry which is preliminary data.</text>
</comment>
<evidence type="ECO:0000313" key="3">
    <source>
        <dbReference type="EMBL" id="GGF60602.1"/>
    </source>
</evidence>
<feature type="compositionally biased region" description="Pro residues" evidence="1">
    <location>
        <begin position="35"/>
        <end position="46"/>
    </location>
</feature>
<keyword evidence="4" id="KW-1185">Reference proteome</keyword>
<reference evidence="3" key="1">
    <citation type="journal article" date="2014" name="Int. J. Syst. Evol. Microbiol.">
        <title>Complete genome sequence of Corynebacterium casei LMG S-19264T (=DSM 44701T), isolated from a smear-ripened cheese.</title>
        <authorList>
            <consortium name="US DOE Joint Genome Institute (JGI-PGF)"/>
            <person name="Walter F."/>
            <person name="Albersmeier A."/>
            <person name="Kalinowski J."/>
            <person name="Ruckert C."/>
        </authorList>
    </citation>
    <scope>NUCLEOTIDE SEQUENCE</scope>
    <source>
        <strain evidence="3">CCM 7897</strain>
    </source>
</reference>
<feature type="signal peptide" evidence="2">
    <location>
        <begin position="1"/>
        <end position="26"/>
    </location>
</feature>
<accession>A0A917BZC5</accession>
<evidence type="ECO:0008006" key="5">
    <source>
        <dbReference type="Google" id="ProtNLM"/>
    </source>
</evidence>
<evidence type="ECO:0000256" key="1">
    <source>
        <dbReference type="SAM" id="MobiDB-lite"/>
    </source>
</evidence>